<proteinExistence type="predicted"/>
<reference evidence="1 2" key="1">
    <citation type="journal article" date="2018" name="ISME J.">
        <title>Involvement of Burkholderiaceae and sulfurous volatiles in disease-suppressive soils.</title>
        <authorList>
            <person name="Carrion V.J."/>
            <person name="Cordovez V."/>
            <person name="Tyc O."/>
            <person name="Etalo D.W."/>
            <person name="de Bruijn I."/>
            <person name="de Jager V.C."/>
            <person name="Medema M.H."/>
            <person name="Eberl L."/>
            <person name="Raaijmakers J.M."/>
        </authorList>
    </citation>
    <scope>NUCLEOTIDE SEQUENCE [LARGE SCALE GENOMIC DNA]</scope>
    <source>
        <strain evidence="2">mHSR5</strain>
    </source>
</reference>
<evidence type="ECO:0000313" key="1">
    <source>
        <dbReference type="EMBL" id="AXF22855.1"/>
    </source>
</evidence>
<protein>
    <submittedName>
        <fullName evidence="1">Uncharacterized protein</fullName>
    </submittedName>
</protein>
<dbReference type="EMBL" id="CP024903">
    <property type="protein sequence ID" value="AXF22855.1"/>
    <property type="molecule type" value="Genomic_DNA"/>
</dbReference>
<evidence type="ECO:0000313" key="2">
    <source>
        <dbReference type="Proteomes" id="UP000253104"/>
    </source>
</evidence>
<organism evidence="1 2">
    <name type="scientific">Burkholderia pyrrocinia</name>
    <name type="common">Pseudomonas pyrrocinia</name>
    <dbReference type="NCBI Taxonomy" id="60550"/>
    <lineage>
        <taxon>Bacteria</taxon>
        <taxon>Pseudomonadati</taxon>
        <taxon>Pseudomonadota</taxon>
        <taxon>Betaproteobacteria</taxon>
        <taxon>Burkholderiales</taxon>
        <taxon>Burkholderiaceae</taxon>
        <taxon>Burkholderia</taxon>
        <taxon>Burkholderia cepacia complex</taxon>
    </lineage>
</organism>
<dbReference type="Proteomes" id="UP000253104">
    <property type="component" value="Chromosome mHSR5_B"/>
</dbReference>
<name>A0A2Z5MZW4_BURPY</name>
<dbReference type="AlphaFoldDB" id="A0A2Z5MZW4"/>
<sequence length="67" mass="7085">MLFDNGMASIGTADGAIVREEDLIVRFSTGVGTGHRDARTTEKQASLTVDDYAVAGRRAMACNTPVP</sequence>
<accession>A0A2Z5MZW4</accession>
<gene>
    <name evidence="1" type="ORF">CUJ89_20345</name>
</gene>